<organism evidence="1 2">
    <name type="scientific">Hazenella coriacea</name>
    <dbReference type="NCBI Taxonomy" id="1179467"/>
    <lineage>
        <taxon>Bacteria</taxon>
        <taxon>Bacillati</taxon>
        <taxon>Bacillota</taxon>
        <taxon>Bacilli</taxon>
        <taxon>Bacillales</taxon>
        <taxon>Thermoactinomycetaceae</taxon>
        <taxon>Hazenella</taxon>
    </lineage>
</organism>
<dbReference type="PANTHER" id="PTHR34374">
    <property type="entry name" value="LARGE RIBOSOMAL RNA SUBUNIT ACCUMULATION PROTEIN YCED HOMOLOG 1, CHLOROPLASTIC"/>
    <property type="match status" value="1"/>
</dbReference>
<dbReference type="InterPro" id="IPR003772">
    <property type="entry name" value="YceD"/>
</dbReference>
<keyword evidence="2" id="KW-1185">Reference proteome</keyword>
<evidence type="ECO:0008006" key="3">
    <source>
        <dbReference type="Google" id="ProtNLM"/>
    </source>
</evidence>
<evidence type="ECO:0000313" key="2">
    <source>
        <dbReference type="Proteomes" id="UP000294937"/>
    </source>
</evidence>
<dbReference type="AlphaFoldDB" id="A0A4R3L4Q5"/>
<dbReference type="Pfam" id="PF02620">
    <property type="entry name" value="YceD"/>
    <property type="match status" value="1"/>
</dbReference>
<dbReference type="RefSeq" id="WP_131926214.1">
    <property type="nucleotide sequence ID" value="NZ_SMAG01000009.1"/>
</dbReference>
<dbReference type="OrthoDB" id="9790372at2"/>
<gene>
    <name evidence="1" type="ORF">EDD58_10946</name>
</gene>
<comment type="caution">
    <text evidence="1">The sequence shown here is derived from an EMBL/GenBank/DDBJ whole genome shotgun (WGS) entry which is preliminary data.</text>
</comment>
<reference evidence="1 2" key="1">
    <citation type="submission" date="2019-03" db="EMBL/GenBank/DDBJ databases">
        <title>Genomic Encyclopedia of Type Strains, Phase IV (KMG-IV): sequencing the most valuable type-strain genomes for metagenomic binning, comparative biology and taxonomic classification.</title>
        <authorList>
            <person name="Goeker M."/>
        </authorList>
    </citation>
    <scope>NUCLEOTIDE SEQUENCE [LARGE SCALE GENOMIC DNA]</scope>
    <source>
        <strain evidence="1 2">DSM 45707</strain>
    </source>
</reference>
<dbReference type="PANTHER" id="PTHR34374:SF1">
    <property type="entry name" value="LARGE RIBOSOMAL RNA SUBUNIT ACCUMULATION PROTEIN YCED HOMOLOG 1, CHLOROPLASTIC"/>
    <property type="match status" value="1"/>
</dbReference>
<dbReference type="Proteomes" id="UP000294937">
    <property type="component" value="Unassembled WGS sequence"/>
</dbReference>
<dbReference type="EMBL" id="SMAG01000009">
    <property type="protein sequence ID" value="TCS93104.1"/>
    <property type="molecule type" value="Genomic_DNA"/>
</dbReference>
<evidence type="ECO:0000313" key="1">
    <source>
        <dbReference type="EMBL" id="TCS93104.1"/>
    </source>
</evidence>
<name>A0A4R3L4Q5_9BACL</name>
<accession>A0A4R3L4Q5</accession>
<sequence length="173" mass="20108">MQIHLQKLNQQMDQQLHLHETIQIDSLQNEVSGLIDMKDVDVEAHIFKLDPHLIQVEAKQSIVAKFTCSRCLKTFEHFINMEWTEQFTDEADRAQENEEQEIHLIQGNVLDLTPYIREAVILHIPYAPVCREDCKGLCPKCGIDQNEDSCQCETRSIDPRLAKLQDLLINRDK</sequence>
<proteinExistence type="predicted"/>
<protein>
    <recommendedName>
        <fullName evidence="3">DUF177 domain-containing protein</fullName>
    </recommendedName>
</protein>